<dbReference type="Proteomes" id="UP001152888">
    <property type="component" value="Unassembled WGS sequence"/>
</dbReference>
<gene>
    <name evidence="1" type="ORF">ACAOBT_LOCUS18308</name>
</gene>
<reference evidence="1" key="1">
    <citation type="submission" date="2022-03" db="EMBL/GenBank/DDBJ databases">
        <authorList>
            <person name="Sayadi A."/>
        </authorList>
    </citation>
    <scope>NUCLEOTIDE SEQUENCE</scope>
</reference>
<keyword evidence="2" id="KW-1185">Reference proteome</keyword>
<protein>
    <submittedName>
        <fullName evidence="1">Uncharacterized protein</fullName>
    </submittedName>
</protein>
<dbReference type="EMBL" id="CAKOFQ010007037">
    <property type="protein sequence ID" value="CAH1988145.1"/>
    <property type="molecule type" value="Genomic_DNA"/>
</dbReference>
<evidence type="ECO:0000313" key="2">
    <source>
        <dbReference type="Proteomes" id="UP001152888"/>
    </source>
</evidence>
<dbReference type="AlphaFoldDB" id="A0A9P0LBS8"/>
<comment type="caution">
    <text evidence="1">The sequence shown here is derived from an EMBL/GenBank/DDBJ whole genome shotgun (WGS) entry which is preliminary data.</text>
</comment>
<proteinExistence type="predicted"/>
<organism evidence="1 2">
    <name type="scientific">Acanthoscelides obtectus</name>
    <name type="common">Bean weevil</name>
    <name type="synonym">Bruchus obtectus</name>
    <dbReference type="NCBI Taxonomy" id="200917"/>
    <lineage>
        <taxon>Eukaryota</taxon>
        <taxon>Metazoa</taxon>
        <taxon>Ecdysozoa</taxon>
        <taxon>Arthropoda</taxon>
        <taxon>Hexapoda</taxon>
        <taxon>Insecta</taxon>
        <taxon>Pterygota</taxon>
        <taxon>Neoptera</taxon>
        <taxon>Endopterygota</taxon>
        <taxon>Coleoptera</taxon>
        <taxon>Polyphaga</taxon>
        <taxon>Cucujiformia</taxon>
        <taxon>Chrysomeloidea</taxon>
        <taxon>Chrysomelidae</taxon>
        <taxon>Bruchinae</taxon>
        <taxon>Bruchini</taxon>
        <taxon>Acanthoscelides</taxon>
    </lineage>
</organism>
<sequence>MDEYFTGLHGDLGMLWKQMNGRTEVGGVLYSLYEESISSGRLLNFYSYHPFRVFSRVKHYATLLVTFLC</sequence>
<evidence type="ECO:0000313" key="1">
    <source>
        <dbReference type="EMBL" id="CAH1988145.1"/>
    </source>
</evidence>
<name>A0A9P0LBS8_ACAOB</name>
<accession>A0A9P0LBS8</accession>